<organism evidence="2 3">
    <name type="scientific">Alicyclobacillus macrosporangiidus</name>
    <dbReference type="NCBI Taxonomy" id="392015"/>
    <lineage>
        <taxon>Bacteria</taxon>
        <taxon>Bacillati</taxon>
        <taxon>Bacillota</taxon>
        <taxon>Bacilli</taxon>
        <taxon>Bacillales</taxon>
        <taxon>Alicyclobacillaceae</taxon>
        <taxon>Alicyclobacillus</taxon>
    </lineage>
</organism>
<dbReference type="Proteomes" id="UP000183508">
    <property type="component" value="Unassembled WGS sequence"/>
</dbReference>
<dbReference type="RefSeq" id="WP_074949099.1">
    <property type="nucleotide sequence ID" value="NZ_FPBV01000001.1"/>
</dbReference>
<sequence>MAKCGAKTRKGTLCKNNAMANGRCRMHGGKSTGPPLGNKNAVTTGEYETIWLDTLDDTERVLFHAVNTDALAQLDNEIRLTEIRERRMLQRIQRLQQSKEMGVAQLTKFKKNGPDGEESSEEFLMQPVVDTIQRIEEALTRVQERKLKLIELKHRILSGGRDDTNSLGDLVKAIRESAQA</sequence>
<dbReference type="EMBL" id="FPBV01000001">
    <property type="protein sequence ID" value="SFU40056.1"/>
    <property type="molecule type" value="Genomic_DNA"/>
</dbReference>
<evidence type="ECO:0000256" key="1">
    <source>
        <dbReference type="SAM" id="MobiDB-lite"/>
    </source>
</evidence>
<keyword evidence="3" id="KW-1185">Reference proteome</keyword>
<dbReference type="STRING" id="392015.SAMN05421543_101468"/>
<protein>
    <submittedName>
        <fullName evidence="2">Uncharacterized protein</fullName>
    </submittedName>
</protein>
<evidence type="ECO:0000313" key="3">
    <source>
        <dbReference type="Proteomes" id="UP000183508"/>
    </source>
</evidence>
<evidence type="ECO:0000313" key="2">
    <source>
        <dbReference type="EMBL" id="SFU40056.1"/>
    </source>
</evidence>
<reference evidence="3" key="1">
    <citation type="submission" date="2016-10" db="EMBL/GenBank/DDBJ databases">
        <authorList>
            <person name="Varghese N."/>
        </authorList>
    </citation>
    <scope>NUCLEOTIDE SEQUENCE [LARGE SCALE GENOMIC DNA]</scope>
    <source>
        <strain evidence="3">DSM 17980</strain>
    </source>
</reference>
<dbReference type="InterPro" id="IPR047675">
    <property type="entry name" value="Putative_zinc-bd"/>
</dbReference>
<name>A0A1I7FVI4_9BACL</name>
<dbReference type="NCBIfam" id="NF041373">
    <property type="entry name" value="HGG_STG"/>
    <property type="match status" value="1"/>
</dbReference>
<gene>
    <name evidence="2" type="ORF">SAMN05421543_101468</name>
</gene>
<proteinExistence type="predicted"/>
<accession>A0A1I7FVI4</accession>
<dbReference type="OrthoDB" id="7358785at2"/>
<feature type="region of interest" description="Disordered" evidence="1">
    <location>
        <begin position="20"/>
        <end position="40"/>
    </location>
</feature>
<dbReference type="AlphaFoldDB" id="A0A1I7FVI4"/>